<dbReference type="AlphaFoldDB" id="A0A0F9AUG1"/>
<feature type="domain" description="Sulfatase-modifying factor enzyme-like" evidence="1">
    <location>
        <begin position="13"/>
        <end position="139"/>
    </location>
</feature>
<accession>A0A0F9AUG1</accession>
<protein>
    <recommendedName>
        <fullName evidence="1">Sulfatase-modifying factor enzyme-like domain-containing protein</fullName>
    </recommendedName>
</protein>
<dbReference type="InterPro" id="IPR005532">
    <property type="entry name" value="SUMF_dom"/>
</dbReference>
<evidence type="ECO:0000259" key="1">
    <source>
        <dbReference type="Pfam" id="PF03781"/>
    </source>
</evidence>
<dbReference type="InterPro" id="IPR042095">
    <property type="entry name" value="SUMF_sf"/>
</dbReference>
<sequence length="141" mass="16265">MNGVQTISLSMTVCLKDFYMDKYEVTQARHQEVMRFNPSGFKDCPQCPVEQVTWIQAKNFCDKNGKRLPTEAEWEYAARSGGKGELWAGVSENYNMDKYVWFNANSERKRHPVGQKKPNGLGLYDMSGNVWEWCADIYDSS</sequence>
<dbReference type="Gene3D" id="3.90.1580.10">
    <property type="entry name" value="paralog of FGE (formylglycine-generating enzyme)"/>
    <property type="match status" value="1"/>
</dbReference>
<proteinExistence type="predicted"/>
<dbReference type="EMBL" id="LAZR01041000">
    <property type="protein sequence ID" value="KKL13090.1"/>
    <property type="molecule type" value="Genomic_DNA"/>
</dbReference>
<reference evidence="2" key="1">
    <citation type="journal article" date="2015" name="Nature">
        <title>Complex archaea that bridge the gap between prokaryotes and eukaryotes.</title>
        <authorList>
            <person name="Spang A."/>
            <person name="Saw J.H."/>
            <person name="Jorgensen S.L."/>
            <person name="Zaremba-Niedzwiedzka K."/>
            <person name="Martijn J."/>
            <person name="Lind A.E."/>
            <person name="van Eijk R."/>
            <person name="Schleper C."/>
            <person name="Guy L."/>
            <person name="Ettema T.J."/>
        </authorList>
    </citation>
    <scope>NUCLEOTIDE SEQUENCE</scope>
</reference>
<dbReference type="Pfam" id="PF03781">
    <property type="entry name" value="FGE-sulfatase"/>
    <property type="match status" value="1"/>
</dbReference>
<comment type="caution">
    <text evidence="2">The sequence shown here is derived from an EMBL/GenBank/DDBJ whole genome shotgun (WGS) entry which is preliminary data.</text>
</comment>
<dbReference type="GO" id="GO:0120147">
    <property type="term" value="F:formylglycine-generating oxidase activity"/>
    <property type="evidence" value="ECO:0007669"/>
    <property type="project" value="TreeGrafter"/>
</dbReference>
<dbReference type="PANTHER" id="PTHR23150:SF19">
    <property type="entry name" value="FORMYLGLYCINE-GENERATING ENZYME"/>
    <property type="match status" value="1"/>
</dbReference>
<evidence type="ECO:0000313" key="2">
    <source>
        <dbReference type="EMBL" id="KKL13090.1"/>
    </source>
</evidence>
<dbReference type="InterPro" id="IPR051043">
    <property type="entry name" value="Sulfatase_Mod_Factor_Kinase"/>
</dbReference>
<organism evidence="2">
    <name type="scientific">marine sediment metagenome</name>
    <dbReference type="NCBI Taxonomy" id="412755"/>
    <lineage>
        <taxon>unclassified sequences</taxon>
        <taxon>metagenomes</taxon>
        <taxon>ecological metagenomes</taxon>
    </lineage>
</organism>
<name>A0A0F9AUG1_9ZZZZ</name>
<dbReference type="PANTHER" id="PTHR23150">
    <property type="entry name" value="SULFATASE MODIFYING FACTOR 1, 2"/>
    <property type="match status" value="1"/>
</dbReference>
<gene>
    <name evidence="2" type="ORF">LCGC14_2529230</name>
</gene>
<dbReference type="InterPro" id="IPR016187">
    <property type="entry name" value="CTDL_fold"/>
</dbReference>
<dbReference type="SUPFAM" id="SSF56436">
    <property type="entry name" value="C-type lectin-like"/>
    <property type="match status" value="1"/>
</dbReference>